<reference evidence="3 4" key="1">
    <citation type="submission" date="2016-12" db="EMBL/GenBank/DDBJ databases">
        <title>Genomic comparison of strains in the 'Actinomyces naeslundii' group.</title>
        <authorList>
            <person name="Mughal S.R."/>
            <person name="Do T."/>
            <person name="Gilbert S.C."/>
            <person name="Witherden E.A."/>
            <person name="Didelot X."/>
            <person name="Beighton D."/>
        </authorList>
    </citation>
    <scope>NUCLEOTIDE SEQUENCE [LARGE SCALE GENOMIC DNA]</scope>
    <source>
        <strain evidence="3 4">MMRCO6-1</strain>
    </source>
</reference>
<accession>A0A1Q8VYN3</accession>
<dbReference type="EMBL" id="MSKM01000019">
    <property type="protein sequence ID" value="OLO53555.1"/>
    <property type="molecule type" value="Genomic_DNA"/>
</dbReference>
<gene>
    <name evidence="3" type="ORF">BKH27_05925</name>
</gene>
<evidence type="ECO:0008006" key="5">
    <source>
        <dbReference type="Google" id="ProtNLM"/>
    </source>
</evidence>
<keyword evidence="2" id="KW-0812">Transmembrane</keyword>
<keyword evidence="2" id="KW-0472">Membrane</keyword>
<evidence type="ECO:0000313" key="4">
    <source>
        <dbReference type="Proteomes" id="UP000185772"/>
    </source>
</evidence>
<evidence type="ECO:0000256" key="2">
    <source>
        <dbReference type="SAM" id="Phobius"/>
    </source>
</evidence>
<dbReference type="AlphaFoldDB" id="A0A1Q8VYN3"/>
<sequence>MRQQIRFLTHALGRRETLKYLSIAAVGAAVAPLTGCSGSTLAFKKFAAGTWEVTMDGLEKAPEVTVTVADGKWTFAPKNGDQDRQTEGTWSLSGTTLTLKETGDAEWFFNEGSEGVGLGIPEKVNADEVPESFKWRYESADEMDVPLSWDKKTQTLTLTGTGSNKKPFTIKAKKQEK</sequence>
<keyword evidence="2" id="KW-1133">Transmembrane helix</keyword>
<name>A0A1Q8VYN3_9ACTO</name>
<evidence type="ECO:0000256" key="1">
    <source>
        <dbReference type="SAM" id="MobiDB-lite"/>
    </source>
</evidence>
<organism evidence="3 4">
    <name type="scientific">Actinomyces oris</name>
    <dbReference type="NCBI Taxonomy" id="544580"/>
    <lineage>
        <taxon>Bacteria</taxon>
        <taxon>Bacillati</taxon>
        <taxon>Actinomycetota</taxon>
        <taxon>Actinomycetes</taxon>
        <taxon>Actinomycetales</taxon>
        <taxon>Actinomycetaceae</taxon>
        <taxon>Actinomyces</taxon>
    </lineage>
</organism>
<protein>
    <recommendedName>
        <fullName evidence="5">Tat pathway signal sequence domain protein</fullName>
    </recommendedName>
</protein>
<comment type="caution">
    <text evidence="3">The sequence shown here is derived from an EMBL/GenBank/DDBJ whole genome shotgun (WGS) entry which is preliminary data.</text>
</comment>
<dbReference type="RefSeq" id="WP_075371061.1">
    <property type="nucleotide sequence ID" value="NZ_MSKM01000019.1"/>
</dbReference>
<evidence type="ECO:0000313" key="3">
    <source>
        <dbReference type="EMBL" id="OLO53555.1"/>
    </source>
</evidence>
<dbReference type="Proteomes" id="UP000185772">
    <property type="component" value="Unassembled WGS sequence"/>
</dbReference>
<feature type="transmembrane region" description="Helical" evidence="2">
    <location>
        <begin position="20"/>
        <end position="43"/>
    </location>
</feature>
<feature type="region of interest" description="Disordered" evidence="1">
    <location>
        <begin position="158"/>
        <end position="177"/>
    </location>
</feature>
<proteinExistence type="predicted"/>